<comment type="function">
    <text evidence="6">Plays an important role in cellulose degradation. Shows hydrolytic activity against several glycosidic compounds.</text>
</comment>
<gene>
    <name evidence="8" type="ORF">M409DRAFT_37215</name>
</gene>
<dbReference type="RefSeq" id="XP_033664503.1">
    <property type="nucleotide sequence ID" value="XM_033810691.1"/>
</dbReference>
<sequence>MSSSKLPEDFLWGFATASYQIEGGAHEGGRGDSIWDTFCQVPGNIADGSNGDIACDSYHRWKEDIELLKSLGVNAYRFSISWSRVIPLGGRNDPINQEGLRFYQDVLDELVKSGITPLVTLFHWDLPQALYDRYGGFLNQEEYVQDFVHFAEVVFEALGSKVRHWITYNEPWCSSILGYSIGQFAPGHTSDRSKSKVGDTSTEPWKVGHTVLVAHGAAVKLYRQKFKAKQQGQIGITLDWTEPWDANDQADIEAAERKLEFSIGWFADPIYQGDYPLSMRNQLGDRLPKFTDKERELVHGSNDFYGMNHYTADYIKHLPGAAKLDDFSGNVEILKANRDGISIGPETQSAWLRPHAAGFRKLLGWISARCGGPVIYVTENGTSVKDESLLTPDKAVHDEFRCQYFRDYIDALVQARGEDGVDVRGYMAWSLLDNFEWAEGYETRFGVVHVDFAKNQERRVKDSARVVADVFKRLCGV</sequence>
<dbReference type="Gene3D" id="3.20.20.80">
    <property type="entry name" value="Glycosidases"/>
    <property type="match status" value="1"/>
</dbReference>
<comment type="similarity">
    <text evidence="2 7">Belongs to the glycosyl hydrolase 1 family.</text>
</comment>
<dbReference type="SUPFAM" id="SSF51445">
    <property type="entry name" value="(Trans)glycosidases"/>
    <property type="match status" value="1"/>
</dbReference>
<dbReference type="EC" id="3.2.1.21" evidence="3"/>
<dbReference type="GO" id="GO:0080079">
    <property type="term" value="F:cellobiose glucosidase activity"/>
    <property type="evidence" value="ECO:0007669"/>
    <property type="project" value="UniProtKB-ARBA"/>
</dbReference>
<dbReference type="InterPro" id="IPR001360">
    <property type="entry name" value="Glyco_hydro_1"/>
</dbReference>
<dbReference type="PROSITE" id="PS00653">
    <property type="entry name" value="GLYCOSYL_HYDROL_F1_2"/>
    <property type="match status" value="1"/>
</dbReference>
<evidence type="ECO:0000256" key="4">
    <source>
        <dbReference type="ARBA" id="ARBA00022801"/>
    </source>
</evidence>
<dbReference type="PRINTS" id="PR00131">
    <property type="entry name" value="GLHYDRLASE1"/>
</dbReference>
<keyword evidence="4 8" id="KW-0378">Hydrolase</keyword>
<evidence type="ECO:0000256" key="1">
    <source>
        <dbReference type="ARBA" id="ARBA00000448"/>
    </source>
</evidence>
<evidence type="ECO:0000313" key="9">
    <source>
        <dbReference type="Proteomes" id="UP000799537"/>
    </source>
</evidence>
<proteinExistence type="inferred from homology"/>
<name>A0A6A6C8Z4_ZASCE</name>
<dbReference type="InterPro" id="IPR017853">
    <property type="entry name" value="GH"/>
</dbReference>
<organism evidence="8 9">
    <name type="scientific">Zasmidium cellare ATCC 36951</name>
    <dbReference type="NCBI Taxonomy" id="1080233"/>
    <lineage>
        <taxon>Eukaryota</taxon>
        <taxon>Fungi</taxon>
        <taxon>Dikarya</taxon>
        <taxon>Ascomycota</taxon>
        <taxon>Pezizomycotina</taxon>
        <taxon>Dothideomycetes</taxon>
        <taxon>Dothideomycetidae</taxon>
        <taxon>Mycosphaerellales</taxon>
        <taxon>Mycosphaerellaceae</taxon>
        <taxon>Zasmidium</taxon>
    </lineage>
</organism>
<dbReference type="Pfam" id="PF00232">
    <property type="entry name" value="Glyco_hydro_1"/>
    <property type="match status" value="1"/>
</dbReference>
<keyword evidence="9" id="KW-1185">Reference proteome</keyword>
<dbReference type="PANTHER" id="PTHR10353:SF36">
    <property type="entry name" value="LP05116P"/>
    <property type="match status" value="1"/>
</dbReference>
<comment type="catalytic activity">
    <reaction evidence="1">
        <text>Hydrolysis of terminal, non-reducing beta-D-glucosyl residues with release of beta-D-glucose.</text>
        <dbReference type="EC" id="3.2.1.21"/>
    </reaction>
</comment>
<dbReference type="EMBL" id="ML993608">
    <property type="protein sequence ID" value="KAF2163614.1"/>
    <property type="molecule type" value="Genomic_DNA"/>
</dbReference>
<dbReference type="FunFam" id="3.20.20.80:FF:000011">
    <property type="entry name" value="Cytosolic beta-glucosidase"/>
    <property type="match status" value="1"/>
</dbReference>
<accession>A0A6A6C8Z4</accession>
<dbReference type="OrthoDB" id="65569at2759"/>
<protein>
    <recommendedName>
        <fullName evidence="3">beta-glucosidase</fullName>
        <ecNumber evidence="3">3.2.1.21</ecNumber>
    </recommendedName>
</protein>
<evidence type="ECO:0000256" key="6">
    <source>
        <dbReference type="ARBA" id="ARBA00056775"/>
    </source>
</evidence>
<evidence type="ECO:0000313" key="8">
    <source>
        <dbReference type="EMBL" id="KAF2163614.1"/>
    </source>
</evidence>
<dbReference type="PANTHER" id="PTHR10353">
    <property type="entry name" value="GLYCOSYL HYDROLASE"/>
    <property type="match status" value="1"/>
</dbReference>
<reference evidence="8" key="1">
    <citation type="journal article" date="2020" name="Stud. Mycol.">
        <title>101 Dothideomycetes genomes: a test case for predicting lifestyles and emergence of pathogens.</title>
        <authorList>
            <person name="Haridas S."/>
            <person name="Albert R."/>
            <person name="Binder M."/>
            <person name="Bloem J."/>
            <person name="Labutti K."/>
            <person name="Salamov A."/>
            <person name="Andreopoulos B."/>
            <person name="Baker S."/>
            <person name="Barry K."/>
            <person name="Bills G."/>
            <person name="Bluhm B."/>
            <person name="Cannon C."/>
            <person name="Castanera R."/>
            <person name="Culley D."/>
            <person name="Daum C."/>
            <person name="Ezra D."/>
            <person name="Gonzalez J."/>
            <person name="Henrissat B."/>
            <person name="Kuo A."/>
            <person name="Liang C."/>
            <person name="Lipzen A."/>
            <person name="Lutzoni F."/>
            <person name="Magnuson J."/>
            <person name="Mondo S."/>
            <person name="Nolan M."/>
            <person name="Ohm R."/>
            <person name="Pangilinan J."/>
            <person name="Park H.-J."/>
            <person name="Ramirez L."/>
            <person name="Alfaro M."/>
            <person name="Sun H."/>
            <person name="Tritt A."/>
            <person name="Yoshinaga Y."/>
            <person name="Zwiers L.-H."/>
            <person name="Turgeon B."/>
            <person name="Goodwin S."/>
            <person name="Spatafora J."/>
            <person name="Crous P."/>
            <person name="Grigoriev I."/>
        </authorList>
    </citation>
    <scope>NUCLEOTIDE SEQUENCE</scope>
    <source>
        <strain evidence="8">ATCC 36951</strain>
    </source>
</reference>
<dbReference type="AlphaFoldDB" id="A0A6A6C8Z4"/>
<evidence type="ECO:0000256" key="5">
    <source>
        <dbReference type="ARBA" id="ARBA00023295"/>
    </source>
</evidence>
<evidence type="ECO:0000256" key="2">
    <source>
        <dbReference type="ARBA" id="ARBA00010838"/>
    </source>
</evidence>
<evidence type="ECO:0000256" key="7">
    <source>
        <dbReference type="RuleBase" id="RU003690"/>
    </source>
</evidence>
<dbReference type="GeneID" id="54563963"/>
<keyword evidence="5" id="KW-0326">Glycosidase</keyword>
<dbReference type="InterPro" id="IPR033132">
    <property type="entry name" value="GH_1_N_CS"/>
</dbReference>
<evidence type="ECO:0000256" key="3">
    <source>
        <dbReference type="ARBA" id="ARBA00012744"/>
    </source>
</evidence>
<dbReference type="GO" id="GO:0030245">
    <property type="term" value="P:cellulose catabolic process"/>
    <property type="evidence" value="ECO:0007669"/>
    <property type="project" value="UniProtKB-ARBA"/>
</dbReference>
<dbReference type="Proteomes" id="UP000799537">
    <property type="component" value="Unassembled WGS sequence"/>
</dbReference>